<gene>
    <name evidence="1" type="ORF">EAG_07651</name>
</gene>
<keyword evidence="2" id="KW-1185">Reference proteome</keyword>
<dbReference type="EMBL" id="GL438698">
    <property type="protein sequence ID" value="EFN68586.1"/>
    <property type="molecule type" value="Genomic_DNA"/>
</dbReference>
<name>E2ADA3_CAMFO</name>
<feature type="non-terminal residue" evidence="1">
    <location>
        <position position="1"/>
    </location>
</feature>
<dbReference type="AlphaFoldDB" id="E2ADA3"/>
<feature type="non-terminal residue" evidence="1">
    <location>
        <position position="85"/>
    </location>
</feature>
<dbReference type="InParanoid" id="E2ADA3"/>
<dbReference type="Proteomes" id="UP000000311">
    <property type="component" value="Unassembled WGS sequence"/>
</dbReference>
<accession>E2ADA3</accession>
<protein>
    <submittedName>
        <fullName evidence="1">Uncharacterized protein</fullName>
    </submittedName>
</protein>
<reference evidence="1 2" key="1">
    <citation type="journal article" date="2010" name="Science">
        <title>Genomic comparison of the ants Camponotus floridanus and Harpegnathos saltator.</title>
        <authorList>
            <person name="Bonasio R."/>
            <person name="Zhang G."/>
            <person name="Ye C."/>
            <person name="Mutti N.S."/>
            <person name="Fang X."/>
            <person name="Qin N."/>
            <person name="Donahue G."/>
            <person name="Yang P."/>
            <person name="Li Q."/>
            <person name="Li C."/>
            <person name="Zhang P."/>
            <person name="Huang Z."/>
            <person name="Berger S.L."/>
            <person name="Reinberg D."/>
            <person name="Wang J."/>
            <person name="Liebig J."/>
        </authorList>
    </citation>
    <scope>NUCLEOTIDE SEQUENCE [LARGE SCALE GENOMIC DNA]</scope>
    <source>
        <strain evidence="2">C129</strain>
    </source>
</reference>
<organism evidence="2">
    <name type="scientific">Camponotus floridanus</name>
    <name type="common">Florida carpenter ant</name>
    <dbReference type="NCBI Taxonomy" id="104421"/>
    <lineage>
        <taxon>Eukaryota</taxon>
        <taxon>Metazoa</taxon>
        <taxon>Ecdysozoa</taxon>
        <taxon>Arthropoda</taxon>
        <taxon>Hexapoda</taxon>
        <taxon>Insecta</taxon>
        <taxon>Pterygota</taxon>
        <taxon>Neoptera</taxon>
        <taxon>Endopterygota</taxon>
        <taxon>Hymenoptera</taxon>
        <taxon>Apocrita</taxon>
        <taxon>Aculeata</taxon>
        <taxon>Formicoidea</taxon>
        <taxon>Formicidae</taxon>
        <taxon>Formicinae</taxon>
        <taxon>Camponotus</taxon>
    </lineage>
</organism>
<evidence type="ECO:0000313" key="2">
    <source>
        <dbReference type="Proteomes" id="UP000000311"/>
    </source>
</evidence>
<proteinExistence type="predicted"/>
<evidence type="ECO:0000313" key="1">
    <source>
        <dbReference type="EMBL" id="EFN68586.1"/>
    </source>
</evidence>
<sequence>RSYTRNYTSAFKQHIQTAFIPAHSTNCIYTRAFKRPHLYIRTRVIHSHRDTITCTLSRLYTRIKIQFLARAHVYTLAPRYTQLYT</sequence>